<reference evidence="8 9" key="1">
    <citation type="submission" date="2020-08" db="EMBL/GenBank/DDBJ databases">
        <title>Genomic Encyclopedia of Type Strains, Phase IV (KMG-IV): sequencing the most valuable type-strain genomes for metagenomic binning, comparative biology and taxonomic classification.</title>
        <authorList>
            <person name="Goeker M."/>
        </authorList>
    </citation>
    <scope>NUCLEOTIDE SEQUENCE [LARGE SCALE GENOMIC DNA]</scope>
    <source>
        <strain evidence="8 9">DSM 102238</strain>
    </source>
</reference>
<evidence type="ECO:0000256" key="3">
    <source>
        <dbReference type="ARBA" id="ARBA00022692"/>
    </source>
</evidence>
<dbReference type="AlphaFoldDB" id="A0A7W6E9Q7"/>
<feature type="region of interest" description="Disordered" evidence="6">
    <location>
        <begin position="359"/>
        <end position="380"/>
    </location>
</feature>
<feature type="transmembrane region" description="Helical" evidence="7">
    <location>
        <begin position="63"/>
        <end position="81"/>
    </location>
</feature>
<keyword evidence="9" id="KW-1185">Reference proteome</keyword>
<accession>A0A7W6E9Q7</accession>
<feature type="compositionally biased region" description="Pro residues" evidence="6">
    <location>
        <begin position="361"/>
        <end position="371"/>
    </location>
</feature>
<keyword evidence="8" id="KW-0813">Transport</keyword>
<keyword evidence="5 7" id="KW-0472">Membrane</keyword>
<sequence>MAWRFEPRREPSRAMLFATPVLAVVLTLVVGAVVFTLLGYDGFGAVREIFVTPLFDWYRWQDLLVKAAPLAIIAVGLSVGFRANVWNIGAEGQYVLGGLAGTGVALLTMDGEGAWILPAMIVAGVLGGMAWAAIPAFLRTRLGVSEILASLMLNYVAIQTLYYLMRGPWKDPAGFNFPQTAMFTASQTLPIVVPETLIHLGIPAALALALAAWGLVARTVAGFQVRVVGLAPQAARYAGFREARVVWMTLLLGGGCAGLAGIFEAAGPFGQMVPAFPTGYGFTAIIVAFLGRLHPIGIVLAALVLALTYVGGESAQTTIGLPAAAVGVFQAMMLFFLLAVDILVRYRLRAGGRPALAAPLVPDPTPPPTLPARPAGEVAA</sequence>
<evidence type="ECO:0000256" key="1">
    <source>
        <dbReference type="ARBA" id="ARBA00004651"/>
    </source>
</evidence>
<keyword evidence="4 7" id="KW-1133">Transmembrane helix</keyword>
<name>A0A7W6E9Q7_9HYPH</name>
<feature type="transmembrane region" description="Helical" evidence="7">
    <location>
        <begin position="197"/>
        <end position="216"/>
    </location>
</feature>
<feature type="transmembrane region" description="Helical" evidence="7">
    <location>
        <begin position="245"/>
        <end position="263"/>
    </location>
</feature>
<evidence type="ECO:0000256" key="5">
    <source>
        <dbReference type="ARBA" id="ARBA00023136"/>
    </source>
</evidence>
<feature type="transmembrane region" description="Helical" evidence="7">
    <location>
        <begin position="147"/>
        <end position="165"/>
    </location>
</feature>
<dbReference type="GO" id="GO:0022857">
    <property type="term" value="F:transmembrane transporter activity"/>
    <property type="evidence" value="ECO:0007669"/>
    <property type="project" value="InterPro"/>
</dbReference>
<dbReference type="InterPro" id="IPR001851">
    <property type="entry name" value="ABC_transp_permease"/>
</dbReference>
<feature type="transmembrane region" description="Helical" evidence="7">
    <location>
        <begin position="115"/>
        <end position="138"/>
    </location>
</feature>
<evidence type="ECO:0000256" key="7">
    <source>
        <dbReference type="SAM" id="Phobius"/>
    </source>
</evidence>
<evidence type="ECO:0000256" key="6">
    <source>
        <dbReference type="SAM" id="MobiDB-lite"/>
    </source>
</evidence>
<dbReference type="PANTHER" id="PTHR47089:SF1">
    <property type="entry name" value="GUANOSINE ABC TRANSPORTER PERMEASE PROTEIN NUPP"/>
    <property type="match status" value="1"/>
</dbReference>
<evidence type="ECO:0000313" key="9">
    <source>
        <dbReference type="Proteomes" id="UP000542776"/>
    </source>
</evidence>
<feature type="transmembrane region" description="Helical" evidence="7">
    <location>
        <begin position="269"/>
        <end position="289"/>
    </location>
</feature>
<feature type="transmembrane region" description="Helical" evidence="7">
    <location>
        <begin position="296"/>
        <end position="312"/>
    </location>
</feature>
<dbReference type="GO" id="GO:0005886">
    <property type="term" value="C:plasma membrane"/>
    <property type="evidence" value="ECO:0007669"/>
    <property type="project" value="UniProtKB-SubCell"/>
</dbReference>
<feature type="transmembrane region" description="Helical" evidence="7">
    <location>
        <begin position="324"/>
        <end position="344"/>
    </location>
</feature>
<keyword evidence="2" id="KW-1003">Cell membrane</keyword>
<comment type="caution">
    <text evidence="8">The sequence shown here is derived from an EMBL/GenBank/DDBJ whole genome shotgun (WGS) entry which is preliminary data.</text>
</comment>
<feature type="transmembrane region" description="Helical" evidence="7">
    <location>
        <begin position="21"/>
        <end position="43"/>
    </location>
</feature>
<evidence type="ECO:0000256" key="4">
    <source>
        <dbReference type="ARBA" id="ARBA00022989"/>
    </source>
</evidence>
<evidence type="ECO:0000256" key="2">
    <source>
        <dbReference type="ARBA" id="ARBA00022475"/>
    </source>
</evidence>
<evidence type="ECO:0000313" key="8">
    <source>
        <dbReference type="EMBL" id="MBB3997356.1"/>
    </source>
</evidence>
<keyword evidence="8" id="KW-0762">Sugar transport</keyword>
<organism evidence="8 9">
    <name type="scientific">Aureimonas pseudogalii</name>
    <dbReference type="NCBI Taxonomy" id="1744844"/>
    <lineage>
        <taxon>Bacteria</taxon>
        <taxon>Pseudomonadati</taxon>
        <taxon>Pseudomonadota</taxon>
        <taxon>Alphaproteobacteria</taxon>
        <taxon>Hyphomicrobiales</taxon>
        <taxon>Aurantimonadaceae</taxon>
        <taxon>Aureimonas</taxon>
    </lineage>
</organism>
<keyword evidence="3 7" id="KW-0812">Transmembrane</keyword>
<dbReference type="EMBL" id="JACIEK010000001">
    <property type="protein sequence ID" value="MBB3997356.1"/>
    <property type="molecule type" value="Genomic_DNA"/>
</dbReference>
<dbReference type="Pfam" id="PF02653">
    <property type="entry name" value="BPD_transp_2"/>
    <property type="match status" value="1"/>
</dbReference>
<dbReference type="PANTHER" id="PTHR47089">
    <property type="entry name" value="ABC TRANSPORTER, PERMEASE PROTEIN"/>
    <property type="match status" value="1"/>
</dbReference>
<feature type="transmembrane region" description="Helical" evidence="7">
    <location>
        <begin position="93"/>
        <end position="109"/>
    </location>
</feature>
<gene>
    <name evidence="8" type="ORF">GGR04_001177</name>
</gene>
<protein>
    <submittedName>
        <fullName evidence="8">Simple sugar transport system permease protein</fullName>
    </submittedName>
</protein>
<dbReference type="CDD" id="cd06580">
    <property type="entry name" value="TM_PBP1_transp_TpRbsC_like"/>
    <property type="match status" value="1"/>
</dbReference>
<dbReference type="RefSeq" id="WP_183198762.1">
    <property type="nucleotide sequence ID" value="NZ_JACIEK010000001.1"/>
</dbReference>
<dbReference type="Proteomes" id="UP000542776">
    <property type="component" value="Unassembled WGS sequence"/>
</dbReference>
<comment type="subcellular location">
    <subcellularLocation>
        <location evidence="1">Cell membrane</location>
        <topology evidence="1">Multi-pass membrane protein</topology>
    </subcellularLocation>
</comment>
<proteinExistence type="predicted"/>